<organism evidence="1 2">
    <name type="scientific">Saprolegnia diclina (strain VS20)</name>
    <dbReference type="NCBI Taxonomy" id="1156394"/>
    <lineage>
        <taxon>Eukaryota</taxon>
        <taxon>Sar</taxon>
        <taxon>Stramenopiles</taxon>
        <taxon>Oomycota</taxon>
        <taxon>Saprolegniomycetes</taxon>
        <taxon>Saprolegniales</taxon>
        <taxon>Saprolegniaceae</taxon>
        <taxon>Saprolegnia</taxon>
    </lineage>
</organism>
<accession>T0PW42</accession>
<dbReference type="AlphaFoldDB" id="T0PW42"/>
<protein>
    <submittedName>
        <fullName evidence="1">Uncharacterized protein</fullName>
    </submittedName>
</protein>
<reference evidence="1 2" key="1">
    <citation type="submission" date="2012-04" db="EMBL/GenBank/DDBJ databases">
        <title>The Genome Sequence of Saprolegnia declina VS20.</title>
        <authorList>
            <consortium name="The Broad Institute Genome Sequencing Platform"/>
            <person name="Russ C."/>
            <person name="Nusbaum C."/>
            <person name="Tyler B."/>
            <person name="van West P."/>
            <person name="Dieguez-Uribeondo J."/>
            <person name="de Bruijn I."/>
            <person name="Tripathy S."/>
            <person name="Jiang R."/>
            <person name="Young S.K."/>
            <person name="Zeng Q."/>
            <person name="Gargeya S."/>
            <person name="Fitzgerald M."/>
            <person name="Haas B."/>
            <person name="Abouelleil A."/>
            <person name="Alvarado L."/>
            <person name="Arachchi H.M."/>
            <person name="Berlin A."/>
            <person name="Chapman S.B."/>
            <person name="Goldberg J."/>
            <person name="Griggs A."/>
            <person name="Gujja S."/>
            <person name="Hansen M."/>
            <person name="Howarth C."/>
            <person name="Imamovic A."/>
            <person name="Larimer J."/>
            <person name="McCowen C."/>
            <person name="Montmayeur A."/>
            <person name="Murphy C."/>
            <person name="Neiman D."/>
            <person name="Pearson M."/>
            <person name="Priest M."/>
            <person name="Roberts A."/>
            <person name="Saif S."/>
            <person name="Shea T."/>
            <person name="Sisk P."/>
            <person name="Sykes S."/>
            <person name="Wortman J."/>
            <person name="Nusbaum C."/>
            <person name="Birren B."/>
        </authorList>
    </citation>
    <scope>NUCLEOTIDE SEQUENCE [LARGE SCALE GENOMIC DNA]</scope>
    <source>
        <strain evidence="1 2">VS20</strain>
    </source>
</reference>
<dbReference type="InParanoid" id="T0PW42"/>
<dbReference type="GeneID" id="19957615"/>
<keyword evidence="2" id="KW-1185">Reference proteome</keyword>
<dbReference type="Proteomes" id="UP000030762">
    <property type="component" value="Unassembled WGS sequence"/>
</dbReference>
<dbReference type="VEuPathDB" id="FungiDB:SDRG_16888"/>
<sequence>MHASVKKAHKIGKTQVKSAKRTPKCVGTEVSVLGDATYCVKGSACSGSSKAGVCPLASSAPIADCVPGIASFDPSTQTCSLPADATCTDLGNGAFGCVLELATPTPTTASASTESGNFTCTDTEVRQRVLGLVQDRHLPLGIRNRHRRLRSGHSVLRSDLEDVHAHR</sequence>
<dbReference type="RefSeq" id="XP_008621334.1">
    <property type="nucleotide sequence ID" value="XM_008623112.1"/>
</dbReference>
<proteinExistence type="predicted"/>
<evidence type="ECO:0000313" key="1">
    <source>
        <dbReference type="EMBL" id="EQC25250.1"/>
    </source>
</evidence>
<gene>
    <name evidence="1" type="ORF">SDRG_16888</name>
</gene>
<evidence type="ECO:0000313" key="2">
    <source>
        <dbReference type="Proteomes" id="UP000030762"/>
    </source>
</evidence>
<name>T0PW42_SAPDV</name>
<dbReference type="EMBL" id="JH767290">
    <property type="protein sequence ID" value="EQC25250.1"/>
    <property type="molecule type" value="Genomic_DNA"/>
</dbReference>